<keyword evidence="3" id="KW-1185">Reference proteome</keyword>
<evidence type="ECO:0000313" key="3">
    <source>
        <dbReference type="Proteomes" id="UP000009236"/>
    </source>
</evidence>
<proteinExistence type="predicted"/>
<evidence type="ECO:0000313" key="2">
    <source>
        <dbReference type="EMBL" id="AEG43047.1"/>
    </source>
</evidence>
<evidence type="ECO:0008006" key="4">
    <source>
        <dbReference type="Google" id="ProtNLM"/>
    </source>
</evidence>
<dbReference type="eggNOG" id="COG1950">
    <property type="taxonomic scope" value="Bacteria"/>
</dbReference>
<organism evidence="3">
    <name type="scientific">Isoptericola variabilis (strain 225)</name>
    <dbReference type="NCBI Taxonomy" id="743718"/>
    <lineage>
        <taxon>Bacteria</taxon>
        <taxon>Bacillati</taxon>
        <taxon>Actinomycetota</taxon>
        <taxon>Actinomycetes</taxon>
        <taxon>Micrococcales</taxon>
        <taxon>Promicromonosporaceae</taxon>
        <taxon>Isoptericola</taxon>
    </lineage>
</organism>
<dbReference type="Pfam" id="PF04020">
    <property type="entry name" value="Phage_holin_4_2"/>
    <property type="match status" value="1"/>
</dbReference>
<dbReference type="RefSeq" id="WP_013837442.1">
    <property type="nucleotide sequence ID" value="NC_015588.1"/>
</dbReference>
<keyword evidence="1" id="KW-0472">Membrane</keyword>
<dbReference type="AlphaFoldDB" id="F6FSA6"/>
<keyword evidence="1" id="KW-1133">Transmembrane helix</keyword>
<feature type="transmembrane region" description="Helical" evidence="1">
    <location>
        <begin position="105"/>
        <end position="126"/>
    </location>
</feature>
<dbReference type="HOGENOM" id="CLU_120441_0_0_11"/>
<sequence>MNLLVRILVTALALWLTTLILPDRLEILGGDSTGGRILAVLIVAAVFSLVTMIVKPIVAALSLPLLILTLGLFFLVINAFMLWITTWLTAQDFFGEYGLVVDGGFWWYVWIGLIIAVLQAIIGAFAPKKG</sequence>
<keyword evidence="1" id="KW-0812">Transmembrane</keyword>
<gene>
    <name evidence="2" type="ordered locus">Isova_0243</name>
</gene>
<reference evidence="2 3" key="1">
    <citation type="submission" date="2011-05" db="EMBL/GenBank/DDBJ databases">
        <title>Complete sequence of Isoptericola variabilis 225.</title>
        <authorList>
            <consortium name="US DOE Joint Genome Institute"/>
            <person name="Lucas S."/>
            <person name="Han J."/>
            <person name="Lapidus A."/>
            <person name="Cheng J.-F."/>
            <person name="Goodwin L."/>
            <person name="Pitluck S."/>
            <person name="Peters L."/>
            <person name="Mikhailova N."/>
            <person name="Zeytun A."/>
            <person name="Han C."/>
            <person name="Tapia R."/>
            <person name="Land M."/>
            <person name="Hauser L."/>
            <person name="Kyrpides N."/>
            <person name="Ivanova N."/>
            <person name="Pagani I."/>
            <person name="Siebers A."/>
            <person name="Allgaier M."/>
            <person name="Thelen M."/>
            <person name="Hugenholtz P."/>
            <person name="Gladden J."/>
            <person name="Woyke T."/>
        </authorList>
    </citation>
    <scope>NUCLEOTIDE SEQUENCE [LARGE SCALE GENOMIC DNA]</scope>
    <source>
        <strain evidence="3">225</strain>
    </source>
</reference>
<feature type="transmembrane region" description="Helical" evidence="1">
    <location>
        <begin position="38"/>
        <end position="58"/>
    </location>
</feature>
<evidence type="ECO:0000256" key="1">
    <source>
        <dbReference type="SAM" id="Phobius"/>
    </source>
</evidence>
<dbReference type="PANTHER" id="PTHR37309:SF1">
    <property type="entry name" value="SLR0284 PROTEIN"/>
    <property type="match status" value="1"/>
</dbReference>
<dbReference type="Proteomes" id="UP000009236">
    <property type="component" value="Chromosome"/>
</dbReference>
<protein>
    <recommendedName>
        <fullName evidence="4">Phage holin family protein</fullName>
    </recommendedName>
</protein>
<dbReference type="PANTHER" id="PTHR37309">
    <property type="entry name" value="SLR0284 PROTEIN"/>
    <property type="match status" value="1"/>
</dbReference>
<accession>F6FSA6</accession>
<dbReference type="KEGG" id="iva:Isova_0243"/>
<name>F6FSA6_ISOV2</name>
<dbReference type="EMBL" id="CP002810">
    <property type="protein sequence ID" value="AEG43047.1"/>
    <property type="molecule type" value="Genomic_DNA"/>
</dbReference>
<dbReference type="STRING" id="743718.Isova_0243"/>
<feature type="transmembrane region" description="Helical" evidence="1">
    <location>
        <begin position="65"/>
        <end position="85"/>
    </location>
</feature>
<dbReference type="InterPro" id="IPR007165">
    <property type="entry name" value="Phage_holin_4_2"/>
</dbReference>